<dbReference type="InterPro" id="IPR019459">
    <property type="entry name" value="GRAB"/>
</dbReference>
<dbReference type="InterPro" id="IPR008144">
    <property type="entry name" value="Guanylate_kin-like_dom"/>
</dbReference>
<dbReference type="InterPro" id="IPR020590">
    <property type="entry name" value="Guanylate_kinase_CS"/>
</dbReference>
<evidence type="ECO:0000259" key="11">
    <source>
        <dbReference type="PROSITE" id="PS50913"/>
    </source>
</evidence>
<comment type="similarity">
    <text evidence="1">Belongs to the guanylate kinase family.</text>
</comment>
<evidence type="ECO:0000256" key="5">
    <source>
        <dbReference type="ARBA" id="ARBA00022741"/>
    </source>
</evidence>
<evidence type="ECO:0000313" key="13">
    <source>
        <dbReference type="Proteomes" id="UP000009038"/>
    </source>
</evidence>
<comment type="caution">
    <text evidence="12">The sequence shown here is derived from an EMBL/GenBank/DDBJ whole genome shotgun (WGS) entry which is preliminary data.</text>
</comment>
<feature type="domain" description="GRIP" evidence="11">
    <location>
        <begin position="320"/>
        <end position="371"/>
    </location>
</feature>
<feature type="compositionally biased region" description="Polar residues" evidence="9">
    <location>
        <begin position="119"/>
        <end position="128"/>
    </location>
</feature>
<dbReference type="Gene3D" id="3.40.50.300">
    <property type="entry name" value="P-loop containing nucleotide triphosphate hydrolases"/>
    <property type="match status" value="1"/>
</dbReference>
<feature type="domain" description="Guanylate kinase-like" evidence="10">
    <location>
        <begin position="415"/>
        <end position="597"/>
    </location>
</feature>
<dbReference type="AlphaFoldDB" id="G3YF90"/>
<dbReference type="InterPro" id="IPR000237">
    <property type="entry name" value="GRIP_dom"/>
</dbReference>
<dbReference type="PROSITE" id="PS50913">
    <property type="entry name" value="GRIP"/>
    <property type="match status" value="1"/>
</dbReference>
<dbReference type="EC" id="2.7.4.8" evidence="2"/>
<keyword evidence="7" id="KW-0067">ATP-binding</keyword>
<sequence length="606" mass="69135">SAASDIQQSNERLDALVRDRDTLRAEVTDMRKSLEEIQTKHHADMEALQEKLDDAESKKEHAETQFQKLLERVNTIKSQLGERLREDAEEIAHARSRIEELEEQNSNLQEETQHKSTELEQLSQANSEMSKELSTLRDRTSLSQQNWLKEKEELLEQENYLQSEFEQAKEAMHNWEVLAMEERSVRESLGEKVVDLEEQLATVKDAYEKTAAERDSHLATVDGLQRALQEIQTARKKELRELVETSDAQLEELKQALQGAEEKASKADKALQDAQTELERVRPFEKEVKEKNLLIGKLRHEAVTLNDHLTKALRFLKKGKPEDNVDRHIVTNHLLHFLALDRSDPKKFQILQLIAALLGWSDGERTTQRLIYRELDTVVAVSTARIRPIPSRIRAGALADSINILTITPLLVHKFRPVVVSGPSGTGKSTLLKRLFSEIPDRFGFSISHTTRAPRPGEQDGREYYFTTKEDFLDLVSKNGFIEHAQFGGNHYGTSVQAVKNIAEQGRICILDIEMEGVKQVKRTDLNARFLFLAPPSVEELEKRLRGRGTETEESLTKRLTQAKNELEYAKQPGAHDKTVVNDDLEKAYTELRDWIVDGGNFGASQ</sequence>
<evidence type="ECO:0000256" key="1">
    <source>
        <dbReference type="ARBA" id="ARBA00005790"/>
    </source>
</evidence>
<dbReference type="PROSITE" id="PS50052">
    <property type="entry name" value="GUANYLATE_KINASE_2"/>
    <property type="match status" value="1"/>
</dbReference>
<dbReference type="Pfam" id="PF10375">
    <property type="entry name" value="GRAB"/>
    <property type="match status" value="1"/>
</dbReference>
<dbReference type="Gene3D" id="1.10.287.1490">
    <property type="match status" value="1"/>
</dbReference>
<name>G3YF90_ASPNA</name>
<dbReference type="HAMAP" id="MF_00328">
    <property type="entry name" value="Guanylate_kinase"/>
    <property type="match status" value="1"/>
</dbReference>
<evidence type="ECO:0000256" key="7">
    <source>
        <dbReference type="ARBA" id="ARBA00022840"/>
    </source>
</evidence>
<evidence type="ECO:0000256" key="8">
    <source>
        <dbReference type="ARBA" id="ARBA00030128"/>
    </source>
</evidence>
<dbReference type="NCBIfam" id="TIGR03263">
    <property type="entry name" value="guanyl_kin"/>
    <property type="match status" value="1"/>
</dbReference>
<evidence type="ECO:0000256" key="6">
    <source>
        <dbReference type="ARBA" id="ARBA00022777"/>
    </source>
</evidence>
<feature type="non-terminal residue" evidence="12">
    <location>
        <position position="1"/>
    </location>
</feature>
<dbReference type="CDD" id="cd00071">
    <property type="entry name" value="GMPK"/>
    <property type="match status" value="1"/>
</dbReference>
<keyword evidence="4" id="KW-0808">Transferase</keyword>
<dbReference type="SMART" id="SM00072">
    <property type="entry name" value="GuKc"/>
    <property type="match status" value="1"/>
</dbReference>
<protein>
    <recommendedName>
        <fullName evidence="3">Guanylate kinase</fullName>
        <ecNumber evidence="2">2.7.4.8</ecNumber>
    </recommendedName>
    <alternativeName>
        <fullName evidence="8">GMP kinase</fullName>
    </alternativeName>
</protein>
<proteinExistence type="inferred from homology"/>
<keyword evidence="6" id="KW-0418">Kinase</keyword>
<evidence type="ECO:0000313" key="12">
    <source>
        <dbReference type="EMBL" id="EHA17720.1"/>
    </source>
</evidence>
<dbReference type="GO" id="GO:0005829">
    <property type="term" value="C:cytosol"/>
    <property type="evidence" value="ECO:0007669"/>
    <property type="project" value="TreeGrafter"/>
</dbReference>
<gene>
    <name evidence="12" type="ORF">ASPNIDRAFT_130364</name>
</gene>
<dbReference type="Proteomes" id="UP000009038">
    <property type="component" value="Unassembled WGS sequence"/>
</dbReference>
<dbReference type="GO" id="GO:0005524">
    <property type="term" value="F:ATP binding"/>
    <property type="evidence" value="ECO:0007669"/>
    <property type="project" value="UniProtKB-KW"/>
</dbReference>
<dbReference type="STRING" id="380704.G3YF90"/>
<dbReference type="PANTHER" id="PTHR23117:SF13">
    <property type="entry name" value="GUANYLATE KINASE"/>
    <property type="match status" value="1"/>
</dbReference>
<dbReference type="OrthoDB" id="425925at2759"/>
<organism evidence="12 13">
    <name type="scientific">Aspergillus niger (strain ATCC 1015 / CBS 113.46 / FGSC A1144 / LSHB Ac4 / NCTC 3858a / NRRL 328 / USDA 3528.7)</name>
    <dbReference type="NCBI Taxonomy" id="380704"/>
    <lineage>
        <taxon>Eukaryota</taxon>
        <taxon>Fungi</taxon>
        <taxon>Dikarya</taxon>
        <taxon>Ascomycota</taxon>
        <taxon>Pezizomycotina</taxon>
        <taxon>Eurotiomycetes</taxon>
        <taxon>Eurotiomycetidae</taxon>
        <taxon>Eurotiales</taxon>
        <taxon>Aspergillaceae</taxon>
        <taxon>Aspergillus</taxon>
        <taxon>Aspergillus subgen. Circumdati</taxon>
    </lineage>
</organism>
<dbReference type="EMBL" id="ACJE01000021">
    <property type="protein sequence ID" value="EHA17720.1"/>
    <property type="molecule type" value="Genomic_DNA"/>
</dbReference>
<accession>G3YF90</accession>
<dbReference type="SUPFAM" id="SSF52540">
    <property type="entry name" value="P-loop containing nucleoside triphosphate hydrolases"/>
    <property type="match status" value="2"/>
</dbReference>
<dbReference type="Pfam" id="PF00625">
    <property type="entry name" value="Guanylate_kin"/>
    <property type="match status" value="1"/>
</dbReference>
<keyword evidence="5" id="KW-0547">Nucleotide-binding</keyword>
<dbReference type="PROSITE" id="PS00856">
    <property type="entry name" value="GUANYLATE_KINASE_1"/>
    <property type="match status" value="1"/>
</dbReference>
<evidence type="ECO:0000259" key="10">
    <source>
        <dbReference type="PROSITE" id="PS50052"/>
    </source>
</evidence>
<dbReference type="GO" id="GO:0004385">
    <property type="term" value="F:GMP kinase activity"/>
    <property type="evidence" value="ECO:0007669"/>
    <property type="project" value="UniProtKB-EC"/>
</dbReference>
<reference evidence="12 13" key="1">
    <citation type="journal article" date="2011" name="Genome Res.">
        <title>Comparative genomics of citric-acid-producing Aspergillus niger ATCC 1015 versus enzyme-producing CBS 513.88.</title>
        <authorList>
            <person name="Andersen M.R."/>
            <person name="Salazar M.P."/>
            <person name="Schaap P.J."/>
            <person name="van de Vondervoort P.J."/>
            <person name="Culley D."/>
            <person name="Thykaer J."/>
            <person name="Frisvad J.C."/>
            <person name="Nielsen K.F."/>
            <person name="Albang R."/>
            <person name="Albermann K."/>
            <person name="Berka R.M."/>
            <person name="Braus G.H."/>
            <person name="Braus-Stromeyer S.A."/>
            <person name="Corrochano L.M."/>
            <person name="Dai Z."/>
            <person name="van Dijck P.W."/>
            <person name="Hofmann G."/>
            <person name="Lasure L.L."/>
            <person name="Magnuson J.K."/>
            <person name="Menke H."/>
            <person name="Meijer M."/>
            <person name="Meijer S.L."/>
            <person name="Nielsen J.B."/>
            <person name="Nielsen M.L."/>
            <person name="van Ooyen A.J."/>
            <person name="Pel H.J."/>
            <person name="Poulsen L."/>
            <person name="Samson R.A."/>
            <person name="Stam H."/>
            <person name="Tsang A."/>
            <person name="van den Brink J.M."/>
            <person name="Atkins A."/>
            <person name="Aerts A."/>
            <person name="Shapiro H."/>
            <person name="Pangilinan J."/>
            <person name="Salamov A."/>
            <person name="Lou Y."/>
            <person name="Lindquist E."/>
            <person name="Lucas S."/>
            <person name="Grimwood J."/>
            <person name="Grigoriev I.V."/>
            <person name="Kubicek C.P."/>
            <person name="Martinez D."/>
            <person name="van Peij N.N."/>
            <person name="Roubos J.A."/>
            <person name="Nielsen J."/>
            <person name="Baker S.E."/>
        </authorList>
    </citation>
    <scope>NUCLEOTIDE SEQUENCE [LARGE SCALE GENOMIC DNA]</scope>
    <source>
        <strain evidence="13">ATCC 1015 / CBS 113.46 / FGSC A1144 / LSHB Ac4 / NCTC 3858a / NRRL 328 / USDA 3528.7</strain>
    </source>
</reference>
<dbReference type="HOGENOM" id="CLU_020680_0_1_1"/>
<evidence type="ECO:0000256" key="4">
    <source>
        <dbReference type="ARBA" id="ARBA00022679"/>
    </source>
</evidence>
<dbReference type="InterPro" id="IPR017665">
    <property type="entry name" value="Guanylate_kinase"/>
</dbReference>
<dbReference type="InterPro" id="IPR027417">
    <property type="entry name" value="P-loop_NTPase"/>
</dbReference>
<feature type="compositionally biased region" description="Basic and acidic residues" evidence="9">
    <location>
        <begin position="129"/>
        <end position="138"/>
    </location>
</feature>
<evidence type="ECO:0000256" key="3">
    <source>
        <dbReference type="ARBA" id="ARBA00016296"/>
    </source>
</evidence>
<evidence type="ECO:0000256" key="2">
    <source>
        <dbReference type="ARBA" id="ARBA00012961"/>
    </source>
</evidence>
<dbReference type="FunFam" id="3.30.63.10:FF:000002">
    <property type="entry name" value="Guanylate kinase 1"/>
    <property type="match status" value="1"/>
</dbReference>
<evidence type="ECO:0000256" key="9">
    <source>
        <dbReference type="SAM" id="MobiDB-lite"/>
    </source>
</evidence>
<dbReference type="InterPro" id="IPR008145">
    <property type="entry name" value="GK/Ca_channel_bsu"/>
</dbReference>
<feature type="region of interest" description="Disordered" evidence="9">
    <location>
        <begin position="102"/>
        <end position="138"/>
    </location>
</feature>
<dbReference type="PANTHER" id="PTHR23117">
    <property type="entry name" value="GUANYLATE KINASE-RELATED"/>
    <property type="match status" value="1"/>
</dbReference>
<dbReference type="FunFam" id="3.40.50.300:FF:000776">
    <property type="entry name" value="Guanylate kinase 2"/>
    <property type="match status" value="1"/>
</dbReference>